<dbReference type="EMBL" id="KZ772716">
    <property type="protein sequence ID" value="PTQ39676.1"/>
    <property type="molecule type" value="Genomic_DNA"/>
</dbReference>
<keyword evidence="2" id="KW-1185">Reference proteome</keyword>
<dbReference type="Proteomes" id="UP000244005">
    <property type="component" value="Unassembled WGS sequence"/>
</dbReference>
<name>A0A2R6X0P8_MARPO</name>
<protein>
    <submittedName>
        <fullName evidence="1">Uncharacterized protein</fullName>
    </submittedName>
</protein>
<gene>
    <name evidence="1" type="ORF">MARPO_0044s0099</name>
</gene>
<reference evidence="2" key="1">
    <citation type="journal article" date="2017" name="Cell">
        <title>Insights into land plant evolution garnered from the Marchantia polymorpha genome.</title>
        <authorList>
            <person name="Bowman J.L."/>
            <person name="Kohchi T."/>
            <person name="Yamato K.T."/>
            <person name="Jenkins J."/>
            <person name="Shu S."/>
            <person name="Ishizaki K."/>
            <person name="Yamaoka S."/>
            <person name="Nishihama R."/>
            <person name="Nakamura Y."/>
            <person name="Berger F."/>
            <person name="Adam C."/>
            <person name="Aki S.S."/>
            <person name="Althoff F."/>
            <person name="Araki T."/>
            <person name="Arteaga-Vazquez M.A."/>
            <person name="Balasubrmanian S."/>
            <person name="Barry K."/>
            <person name="Bauer D."/>
            <person name="Boehm C.R."/>
            <person name="Briginshaw L."/>
            <person name="Caballero-Perez J."/>
            <person name="Catarino B."/>
            <person name="Chen F."/>
            <person name="Chiyoda S."/>
            <person name="Chovatia M."/>
            <person name="Davies K.M."/>
            <person name="Delmans M."/>
            <person name="Demura T."/>
            <person name="Dierschke T."/>
            <person name="Dolan L."/>
            <person name="Dorantes-Acosta A.E."/>
            <person name="Eklund D.M."/>
            <person name="Florent S.N."/>
            <person name="Flores-Sandoval E."/>
            <person name="Fujiyama A."/>
            <person name="Fukuzawa H."/>
            <person name="Galik B."/>
            <person name="Grimanelli D."/>
            <person name="Grimwood J."/>
            <person name="Grossniklaus U."/>
            <person name="Hamada T."/>
            <person name="Haseloff J."/>
            <person name="Hetherington A.J."/>
            <person name="Higo A."/>
            <person name="Hirakawa Y."/>
            <person name="Hundley H.N."/>
            <person name="Ikeda Y."/>
            <person name="Inoue K."/>
            <person name="Inoue S.I."/>
            <person name="Ishida S."/>
            <person name="Jia Q."/>
            <person name="Kakita M."/>
            <person name="Kanazawa T."/>
            <person name="Kawai Y."/>
            <person name="Kawashima T."/>
            <person name="Kennedy M."/>
            <person name="Kinose K."/>
            <person name="Kinoshita T."/>
            <person name="Kohara Y."/>
            <person name="Koide E."/>
            <person name="Komatsu K."/>
            <person name="Kopischke S."/>
            <person name="Kubo M."/>
            <person name="Kyozuka J."/>
            <person name="Lagercrantz U."/>
            <person name="Lin S.S."/>
            <person name="Lindquist E."/>
            <person name="Lipzen A.M."/>
            <person name="Lu C.W."/>
            <person name="De Luna E."/>
            <person name="Martienssen R.A."/>
            <person name="Minamino N."/>
            <person name="Mizutani M."/>
            <person name="Mizutani M."/>
            <person name="Mochizuki N."/>
            <person name="Monte I."/>
            <person name="Mosher R."/>
            <person name="Nagasaki H."/>
            <person name="Nakagami H."/>
            <person name="Naramoto S."/>
            <person name="Nishitani K."/>
            <person name="Ohtani M."/>
            <person name="Okamoto T."/>
            <person name="Okumura M."/>
            <person name="Phillips J."/>
            <person name="Pollak B."/>
            <person name="Reinders A."/>
            <person name="Rovekamp M."/>
            <person name="Sano R."/>
            <person name="Sawa S."/>
            <person name="Schmid M.W."/>
            <person name="Shirakawa M."/>
            <person name="Solano R."/>
            <person name="Spunde A."/>
            <person name="Suetsugu N."/>
            <person name="Sugano S."/>
            <person name="Sugiyama A."/>
            <person name="Sun R."/>
            <person name="Suzuki Y."/>
            <person name="Takenaka M."/>
            <person name="Takezawa D."/>
            <person name="Tomogane H."/>
            <person name="Tsuzuki M."/>
            <person name="Ueda T."/>
            <person name="Umeda M."/>
            <person name="Ward J.M."/>
            <person name="Watanabe Y."/>
            <person name="Yazaki K."/>
            <person name="Yokoyama R."/>
            <person name="Yoshitake Y."/>
            <person name="Yotsui I."/>
            <person name="Zachgo S."/>
            <person name="Schmutz J."/>
        </authorList>
    </citation>
    <scope>NUCLEOTIDE SEQUENCE [LARGE SCALE GENOMIC DNA]</scope>
    <source>
        <strain evidence="2">Tak-1</strain>
    </source>
</reference>
<dbReference type="AlphaFoldDB" id="A0A2R6X0P8"/>
<accession>A0A2R6X0P8</accession>
<evidence type="ECO:0000313" key="1">
    <source>
        <dbReference type="EMBL" id="PTQ39676.1"/>
    </source>
</evidence>
<proteinExistence type="predicted"/>
<organism evidence="1 2">
    <name type="scientific">Marchantia polymorpha</name>
    <name type="common">Common liverwort</name>
    <name type="synonym">Marchantia aquatica</name>
    <dbReference type="NCBI Taxonomy" id="3197"/>
    <lineage>
        <taxon>Eukaryota</taxon>
        <taxon>Viridiplantae</taxon>
        <taxon>Streptophyta</taxon>
        <taxon>Embryophyta</taxon>
        <taxon>Marchantiophyta</taxon>
        <taxon>Marchantiopsida</taxon>
        <taxon>Marchantiidae</taxon>
        <taxon>Marchantiales</taxon>
        <taxon>Marchantiaceae</taxon>
        <taxon>Marchantia</taxon>
    </lineage>
</organism>
<dbReference type="Gramene" id="Mp4g03750.1">
    <property type="protein sequence ID" value="Mp4g03750.1.cds1"/>
    <property type="gene ID" value="Mp4g03750"/>
</dbReference>
<evidence type="ECO:0000313" key="2">
    <source>
        <dbReference type="Proteomes" id="UP000244005"/>
    </source>
</evidence>
<sequence>MKVALQTNRGTSNFRAYITDCPPRAHRHMSIPRPLSDIEPHHIYHHWRLSEEWSEVRALTFLLRVRTRYHQTMDYWHLAQISGEKSTNIRPTLGIFISFPTDVG</sequence>